<dbReference type="SUPFAM" id="SSF50156">
    <property type="entry name" value="PDZ domain-like"/>
    <property type="match status" value="1"/>
</dbReference>
<feature type="transmembrane region" description="Helical" evidence="1">
    <location>
        <begin position="247"/>
        <end position="265"/>
    </location>
</feature>
<protein>
    <recommendedName>
        <fullName evidence="2">PDZ domain-containing protein</fullName>
    </recommendedName>
</protein>
<feature type="domain" description="PDZ" evidence="2">
    <location>
        <begin position="271"/>
        <end position="360"/>
    </location>
</feature>
<evidence type="ECO:0000313" key="4">
    <source>
        <dbReference type="Proteomes" id="UP000276443"/>
    </source>
</evidence>
<dbReference type="InterPro" id="IPR036034">
    <property type="entry name" value="PDZ_sf"/>
</dbReference>
<keyword evidence="1" id="KW-0472">Membrane</keyword>
<evidence type="ECO:0000259" key="2">
    <source>
        <dbReference type="SMART" id="SM00228"/>
    </source>
</evidence>
<dbReference type="InterPro" id="IPR041489">
    <property type="entry name" value="PDZ_6"/>
</dbReference>
<keyword evidence="4" id="KW-1185">Reference proteome</keyword>
<keyword evidence="1" id="KW-0812">Transmembrane</keyword>
<sequence>MGMEWLREIGFGMLWLFAQPLLYLVVAFTFWTGYRRVKKEREMFRHRIFPVGSEWSKTWLKGLLVGVILSAALILSGSMMTYEWILALSAIVFIFMLFNIVKGFSPAYTIGILGLSMWAVMFFDINIPAVLNPVMSVDLVLVSYLLVFLLVGELILISTSKRFLSFPELKKGKRGKFIGRHLNKRLMVIPFLAPVPTGTLQLNMFDWWPVFGINDTFGLMLVPFVLGISQRFQGEFSEVGAKKMAKALSVLIVVLVIGAVGVYFYQSFAPVLIGVAIVGRAMTQALVSIKDVEKAPIFSPQPVGITVVGVMPNSPAADMGIQVGEKIIKIHEEPVSNEHEFFEVMSENRTFCKMSVQDLNGEIRFVQRALYQGEYHELGLVFVKETPKFTLKTEEIS</sequence>
<dbReference type="EMBL" id="RKRF01000008">
    <property type="protein sequence ID" value="RPF54376.1"/>
    <property type="molecule type" value="Genomic_DNA"/>
</dbReference>
<gene>
    <name evidence="3" type="ORF">EDC24_1574</name>
</gene>
<dbReference type="Proteomes" id="UP000276443">
    <property type="component" value="Unassembled WGS sequence"/>
</dbReference>
<keyword evidence="1" id="KW-1133">Transmembrane helix</keyword>
<dbReference type="InterPro" id="IPR001478">
    <property type="entry name" value="PDZ"/>
</dbReference>
<name>A0A3N5B9H0_9BACI</name>
<proteinExistence type="predicted"/>
<dbReference type="RefSeq" id="WP_124221319.1">
    <property type="nucleotide sequence ID" value="NZ_RKRF01000008.1"/>
</dbReference>
<feature type="transmembrane region" description="Helical" evidence="1">
    <location>
        <begin position="12"/>
        <end position="37"/>
    </location>
</feature>
<feature type="transmembrane region" description="Helical" evidence="1">
    <location>
        <begin position="108"/>
        <end position="129"/>
    </location>
</feature>
<dbReference type="Gene3D" id="2.30.42.10">
    <property type="match status" value="1"/>
</dbReference>
<organism evidence="3 4">
    <name type="scientific">Aquisalibacillus elongatus</name>
    <dbReference type="NCBI Taxonomy" id="485577"/>
    <lineage>
        <taxon>Bacteria</taxon>
        <taxon>Bacillati</taxon>
        <taxon>Bacillota</taxon>
        <taxon>Bacilli</taxon>
        <taxon>Bacillales</taxon>
        <taxon>Bacillaceae</taxon>
        <taxon>Aquisalibacillus</taxon>
    </lineage>
</organism>
<feature type="transmembrane region" description="Helical" evidence="1">
    <location>
        <begin position="58"/>
        <end position="78"/>
    </location>
</feature>
<feature type="transmembrane region" description="Helical" evidence="1">
    <location>
        <begin position="84"/>
        <end position="101"/>
    </location>
</feature>
<reference evidence="3 4" key="1">
    <citation type="submission" date="2018-11" db="EMBL/GenBank/DDBJ databases">
        <title>Genomic Encyclopedia of Type Strains, Phase IV (KMG-IV): sequencing the most valuable type-strain genomes for metagenomic binning, comparative biology and taxonomic classification.</title>
        <authorList>
            <person name="Goeker M."/>
        </authorList>
    </citation>
    <scope>NUCLEOTIDE SEQUENCE [LARGE SCALE GENOMIC DNA]</scope>
    <source>
        <strain evidence="3 4">DSM 18090</strain>
    </source>
</reference>
<dbReference type="Pfam" id="PF17820">
    <property type="entry name" value="PDZ_6"/>
    <property type="match status" value="1"/>
</dbReference>
<dbReference type="AlphaFoldDB" id="A0A3N5B9H0"/>
<accession>A0A3N5B9H0</accession>
<feature type="transmembrane region" description="Helical" evidence="1">
    <location>
        <begin position="185"/>
        <end position="202"/>
    </location>
</feature>
<comment type="caution">
    <text evidence="3">The sequence shown here is derived from an EMBL/GenBank/DDBJ whole genome shotgun (WGS) entry which is preliminary data.</text>
</comment>
<feature type="transmembrane region" description="Helical" evidence="1">
    <location>
        <begin position="208"/>
        <end position="226"/>
    </location>
</feature>
<dbReference type="OrthoDB" id="198399at2"/>
<evidence type="ECO:0000313" key="3">
    <source>
        <dbReference type="EMBL" id="RPF54376.1"/>
    </source>
</evidence>
<feature type="transmembrane region" description="Helical" evidence="1">
    <location>
        <begin position="141"/>
        <end position="164"/>
    </location>
</feature>
<dbReference type="SMART" id="SM00228">
    <property type="entry name" value="PDZ"/>
    <property type="match status" value="1"/>
</dbReference>
<evidence type="ECO:0000256" key="1">
    <source>
        <dbReference type="SAM" id="Phobius"/>
    </source>
</evidence>